<evidence type="ECO:0000313" key="2">
    <source>
        <dbReference type="EMBL" id="TFF30429.1"/>
    </source>
</evidence>
<dbReference type="EMBL" id="SOZE01000055">
    <property type="protein sequence ID" value="TFF30429.1"/>
    <property type="molecule type" value="Genomic_DNA"/>
</dbReference>
<dbReference type="AlphaFoldDB" id="A0A4Y8RYT9"/>
<keyword evidence="3" id="KW-1185">Reference proteome</keyword>
<dbReference type="OrthoDB" id="670350at2"/>
<feature type="chain" id="PRO_5021341837" description="DUF4252 domain-containing protein" evidence="1">
    <location>
        <begin position="20"/>
        <end position="169"/>
    </location>
</feature>
<name>A0A4Y8RYT9_9SPHI</name>
<accession>A0A4Y8RYT9</accession>
<sequence length="169" mass="18812">MKLLRLLLLLLLPFSTLHAQDTAVVKHQANLIAQATFKGDYETVIAYTHFRLVAMSGGKEKLRQLITERMKELKDQGITGFSGTIGTPGKFYLAGNELHCLLPEDIILTTSVGRYLSRSYLLGVSSDKGKNWTFLDVGSMSADILHQLLPNFNDDLKIPPPVKPEFLPN</sequence>
<feature type="signal peptide" evidence="1">
    <location>
        <begin position="1"/>
        <end position="19"/>
    </location>
</feature>
<protein>
    <recommendedName>
        <fullName evidence="4">DUF4252 domain-containing protein</fullName>
    </recommendedName>
</protein>
<evidence type="ECO:0008006" key="4">
    <source>
        <dbReference type="Google" id="ProtNLM"/>
    </source>
</evidence>
<comment type="caution">
    <text evidence="2">The sequence shown here is derived from an EMBL/GenBank/DDBJ whole genome shotgun (WGS) entry which is preliminary data.</text>
</comment>
<gene>
    <name evidence="2" type="ORF">E2R66_27270</name>
</gene>
<evidence type="ECO:0000256" key="1">
    <source>
        <dbReference type="SAM" id="SignalP"/>
    </source>
</evidence>
<proteinExistence type="predicted"/>
<dbReference type="RefSeq" id="WP_133236886.1">
    <property type="nucleotide sequence ID" value="NZ_SOZE01000055.1"/>
</dbReference>
<dbReference type="Proteomes" id="UP000297540">
    <property type="component" value="Unassembled WGS sequence"/>
</dbReference>
<keyword evidence="1" id="KW-0732">Signal</keyword>
<evidence type="ECO:0000313" key="3">
    <source>
        <dbReference type="Proteomes" id="UP000297540"/>
    </source>
</evidence>
<organism evidence="2 3">
    <name type="scientific">Mucilaginibacter psychrotolerans</name>
    <dbReference type="NCBI Taxonomy" id="1524096"/>
    <lineage>
        <taxon>Bacteria</taxon>
        <taxon>Pseudomonadati</taxon>
        <taxon>Bacteroidota</taxon>
        <taxon>Sphingobacteriia</taxon>
        <taxon>Sphingobacteriales</taxon>
        <taxon>Sphingobacteriaceae</taxon>
        <taxon>Mucilaginibacter</taxon>
    </lineage>
</organism>
<reference evidence="2 3" key="1">
    <citation type="journal article" date="2017" name="Int. J. Syst. Evol. Microbiol.">
        <title>Mucilaginibacterpsychrotolerans sp. nov., isolated from peatlands.</title>
        <authorList>
            <person name="Deng Y."/>
            <person name="Shen L."/>
            <person name="Xu B."/>
            <person name="Liu Y."/>
            <person name="Gu Z."/>
            <person name="Liu H."/>
            <person name="Zhou Y."/>
        </authorList>
    </citation>
    <scope>NUCLEOTIDE SEQUENCE [LARGE SCALE GENOMIC DNA]</scope>
    <source>
        <strain evidence="2 3">NH7-4</strain>
    </source>
</reference>